<sequence>MLIHFVLFLKKSKKEQLYLFICLICLRTVNTKSIKKYPSKKGQKTGKSNSQLNVQNKLITAATVHLCQNLNSFIERMRGPFSIQPPSSSAEIGFYESVFVEWIGNEPISSSSSSMSGNP</sequence>
<proteinExistence type="predicted"/>
<gene>
    <name evidence="1" type="ORF">TTHERM_000392949</name>
</gene>
<name>W7X7Y0_TETTS</name>
<dbReference type="Proteomes" id="UP000009168">
    <property type="component" value="Unassembled WGS sequence"/>
</dbReference>
<reference evidence="2" key="1">
    <citation type="journal article" date="2006" name="PLoS Biol.">
        <title>Macronuclear genome sequence of the ciliate Tetrahymena thermophila, a model eukaryote.</title>
        <authorList>
            <person name="Eisen J.A."/>
            <person name="Coyne R.S."/>
            <person name="Wu M."/>
            <person name="Wu D."/>
            <person name="Thiagarajan M."/>
            <person name="Wortman J.R."/>
            <person name="Badger J.H."/>
            <person name="Ren Q."/>
            <person name="Amedeo P."/>
            <person name="Jones K.M."/>
            <person name="Tallon L.J."/>
            <person name="Delcher A.L."/>
            <person name="Salzberg S.L."/>
            <person name="Silva J.C."/>
            <person name="Haas B.J."/>
            <person name="Majoros W.H."/>
            <person name="Farzad M."/>
            <person name="Carlton J.M."/>
            <person name="Smith R.K. Jr."/>
            <person name="Garg J."/>
            <person name="Pearlman R.E."/>
            <person name="Karrer K.M."/>
            <person name="Sun L."/>
            <person name="Manning G."/>
            <person name="Elde N.C."/>
            <person name="Turkewitz A.P."/>
            <person name="Asai D.J."/>
            <person name="Wilkes D.E."/>
            <person name="Wang Y."/>
            <person name="Cai H."/>
            <person name="Collins K."/>
            <person name="Stewart B.A."/>
            <person name="Lee S.R."/>
            <person name="Wilamowska K."/>
            <person name="Weinberg Z."/>
            <person name="Ruzzo W.L."/>
            <person name="Wloga D."/>
            <person name="Gaertig J."/>
            <person name="Frankel J."/>
            <person name="Tsao C.-C."/>
            <person name="Gorovsky M.A."/>
            <person name="Keeling P.J."/>
            <person name="Waller R.F."/>
            <person name="Patron N.J."/>
            <person name="Cherry J.M."/>
            <person name="Stover N.A."/>
            <person name="Krieger C.J."/>
            <person name="del Toro C."/>
            <person name="Ryder H.F."/>
            <person name="Williamson S.C."/>
            <person name="Barbeau R.A."/>
            <person name="Hamilton E.P."/>
            <person name="Orias E."/>
        </authorList>
    </citation>
    <scope>NUCLEOTIDE SEQUENCE [LARGE SCALE GENOMIC DNA]</scope>
    <source>
        <strain evidence="2">SB210</strain>
    </source>
</reference>
<keyword evidence="2" id="KW-1185">Reference proteome</keyword>
<evidence type="ECO:0000313" key="2">
    <source>
        <dbReference type="Proteomes" id="UP000009168"/>
    </source>
</evidence>
<organism evidence="1 2">
    <name type="scientific">Tetrahymena thermophila (strain SB210)</name>
    <dbReference type="NCBI Taxonomy" id="312017"/>
    <lineage>
        <taxon>Eukaryota</taxon>
        <taxon>Sar</taxon>
        <taxon>Alveolata</taxon>
        <taxon>Ciliophora</taxon>
        <taxon>Intramacronucleata</taxon>
        <taxon>Oligohymenophorea</taxon>
        <taxon>Hymenostomatida</taxon>
        <taxon>Tetrahymenina</taxon>
        <taxon>Tetrahymenidae</taxon>
        <taxon>Tetrahymena</taxon>
    </lineage>
</organism>
<dbReference type="RefSeq" id="XP_012651959.1">
    <property type="nucleotide sequence ID" value="XM_012796505.1"/>
</dbReference>
<dbReference type="EMBL" id="GG662770">
    <property type="protein sequence ID" value="EWS75490.1"/>
    <property type="molecule type" value="Genomic_DNA"/>
</dbReference>
<dbReference type="KEGG" id="tet:TTHERM_000392949"/>
<dbReference type="InParanoid" id="W7X7Y0"/>
<dbReference type="GeneID" id="24438724"/>
<dbReference type="AlphaFoldDB" id="W7X7Y0"/>
<accession>W7X7Y0</accession>
<protein>
    <submittedName>
        <fullName evidence="1">Uncharacterized protein</fullName>
    </submittedName>
</protein>
<evidence type="ECO:0000313" key="1">
    <source>
        <dbReference type="EMBL" id="EWS75490.1"/>
    </source>
</evidence>